<comment type="caution">
    <text evidence="1">The sequence shown here is derived from an EMBL/GenBank/DDBJ whole genome shotgun (WGS) entry which is preliminary data.</text>
</comment>
<reference evidence="1 2" key="1">
    <citation type="submission" date="2018-05" db="EMBL/GenBank/DDBJ databases">
        <title>Whole genome sequencing for identification of molecular markers to develop diagnostic detection tools for the regulated plant pathogen Lachnellula willkommii.</title>
        <authorList>
            <person name="Giroux E."/>
            <person name="Bilodeau G."/>
        </authorList>
    </citation>
    <scope>NUCLEOTIDE SEQUENCE [LARGE SCALE GENOMIC DNA]</scope>
    <source>
        <strain evidence="1 2">CBS 625.97</strain>
    </source>
</reference>
<evidence type="ECO:0000313" key="1">
    <source>
        <dbReference type="EMBL" id="TVY54569.1"/>
    </source>
</evidence>
<dbReference type="AlphaFoldDB" id="A0A7D8US45"/>
<accession>A0A7D8US45</accession>
<sequence length="465" mass="53321">MGGQAFASLHTPRMRSAVYDHVLKQTLHALREHYALVESPIEAPGKTTHGDVDVLVTGALEMDFDPEKRPWNEVANRLGEVLGAVSSIRHNGMPVVNLAVPWPQNTPPSMEHSPESEEPEEVKYVQIDIHHLHSLERFQWELFHSAHGDLWNILGSTIRRFGLTVNDRGLYLRIPDIELLDRKKSMVFLTEKPSEVLNFIGLDEKTWWKPFSSQSEMFNYAAGCRLFWVRGKDAEEEYDIVGDLPVEGQEGGDAGKKKLKHNDRQRMLKRPIFNDWMTVFIPECREEFITPAMMSQLPWNIVKLILTTRHQGLYTEQKTTRDEIRDEAFKQFNVQREYEEKLASWKLLRHKDEIWREVIKGSIPLEDVDPQFRAASIRTIKAVIMEGQEFQGTVPDAAKQDEHGFYDVAAVKAFVEANWEEAGRVGMERQLAKSRLAMEEKQAKKKRKAEEAVVEVGGGLKVAGD</sequence>
<dbReference type="Proteomes" id="UP000481288">
    <property type="component" value="Unassembled WGS sequence"/>
</dbReference>
<proteinExistence type="predicted"/>
<dbReference type="OrthoDB" id="4708870at2759"/>
<gene>
    <name evidence="1" type="ORF">LCER1_G006782</name>
</gene>
<name>A0A7D8US45_9HELO</name>
<dbReference type="EMBL" id="QGMG01000328">
    <property type="protein sequence ID" value="TVY54569.1"/>
    <property type="molecule type" value="Genomic_DNA"/>
</dbReference>
<keyword evidence="2" id="KW-1185">Reference proteome</keyword>
<protein>
    <submittedName>
        <fullName evidence="1">Uncharacterized protein</fullName>
    </submittedName>
</protein>
<evidence type="ECO:0000313" key="2">
    <source>
        <dbReference type="Proteomes" id="UP000481288"/>
    </source>
</evidence>
<organism evidence="1 2">
    <name type="scientific">Lachnellula cervina</name>
    <dbReference type="NCBI Taxonomy" id="1316786"/>
    <lineage>
        <taxon>Eukaryota</taxon>
        <taxon>Fungi</taxon>
        <taxon>Dikarya</taxon>
        <taxon>Ascomycota</taxon>
        <taxon>Pezizomycotina</taxon>
        <taxon>Leotiomycetes</taxon>
        <taxon>Helotiales</taxon>
        <taxon>Lachnaceae</taxon>
        <taxon>Lachnellula</taxon>
    </lineage>
</organism>